<dbReference type="EMBL" id="MU853402">
    <property type="protein sequence ID" value="KAK4138084.1"/>
    <property type="molecule type" value="Genomic_DNA"/>
</dbReference>
<evidence type="ECO:0000313" key="1">
    <source>
        <dbReference type="EMBL" id="KAK4138084.1"/>
    </source>
</evidence>
<reference evidence="1" key="1">
    <citation type="journal article" date="2023" name="Mol. Phylogenet. Evol.">
        <title>Genome-scale phylogeny and comparative genomics of the fungal order Sordariales.</title>
        <authorList>
            <person name="Hensen N."/>
            <person name="Bonometti L."/>
            <person name="Westerberg I."/>
            <person name="Brannstrom I.O."/>
            <person name="Guillou S."/>
            <person name="Cros-Aarteil S."/>
            <person name="Calhoun S."/>
            <person name="Haridas S."/>
            <person name="Kuo A."/>
            <person name="Mondo S."/>
            <person name="Pangilinan J."/>
            <person name="Riley R."/>
            <person name="LaButti K."/>
            <person name="Andreopoulos B."/>
            <person name="Lipzen A."/>
            <person name="Chen C."/>
            <person name="Yan M."/>
            <person name="Daum C."/>
            <person name="Ng V."/>
            <person name="Clum A."/>
            <person name="Steindorff A."/>
            <person name="Ohm R.A."/>
            <person name="Martin F."/>
            <person name="Silar P."/>
            <person name="Natvig D.O."/>
            <person name="Lalanne C."/>
            <person name="Gautier V."/>
            <person name="Ament-Velasquez S.L."/>
            <person name="Kruys A."/>
            <person name="Hutchinson M.I."/>
            <person name="Powell A.J."/>
            <person name="Barry K."/>
            <person name="Miller A.N."/>
            <person name="Grigoriev I.V."/>
            <person name="Debuchy R."/>
            <person name="Gladieux P."/>
            <person name="Hiltunen Thoren M."/>
            <person name="Johannesson H."/>
        </authorList>
    </citation>
    <scope>NUCLEOTIDE SEQUENCE</scope>
    <source>
        <strain evidence="1">CBS 123565</strain>
    </source>
</reference>
<protein>
    <submittedName>
        <fullName evidence="1">Uncharacterized protein</fullName>
    </submittedName>
</protein>
<proteinExistence type="predicted"/>
<reference evidence="1" key="2">
    <citation type="submission" date="2023-05" db="EMBL/GenBank/DDBJ databases">
        <authorList>
            <consortium name="Lawrence Berkeley National Laboratory"/>
            <person name="Steindorff A."/>
            <person name="Hensen N."/>
            <person name="Bonometti L."/>
            <person name="Westerberg I."/>
            <person name="Brannstrom I.O."/>
            <person name="Guillou S."/>
            <person name="Cros-Aarteil S."/>
            <person name="Calhoun S."/>
            <person name="Haridas S."/>
            <person name="Kuo A."/>
            <person name="Mondo S."/>
            <person name="Pangilinan J."/>
            <person name="Riley R."/>
            <person name="Labutti K."/>
            <person name="Andreopoulos B."/>
            <person name="Lipzen A."/>
            <person name="Chen C."/>
            <person name="Yanf M."/>
            <person name="Daum C."/>
            <person name="Ng V."/>
            <person name="Clum A."/>
            <person name="Ohm R."/>
            <person name="Martin F."/>
            <person name="Silar P."/>
            <person name="Natvig D."/>
            <person name="Lalanne C."/>
            <person name="Gautier V."/>
            <person name="Ament-Velasquez S.L."/>
            <person name="Kruys A."/>
            <person name="Hutchinson M.I."/>
            <person name="Powell A.J."/>
            <person name="Barry K."/>
            <person name="Miller A.N."/>
            <person name="Grigoriev I.V."/>
            <person name="Debuchy R."/>
            <person name="Gladieux P."/>
            <person name="Thoren M.H."/>
            <person name="Johannesson H."/>
        </authorList>
    </citation>
    <scope>NUCLEOTIDE SEQUENCE</scope>
    <source>
        <strain evidence="1">CBS 123565</strain>
    </source>
</reference>
<name>A0AAN6ZHT8_9PEZI</name>
<accession>A0AAN6ZHT8</accession>
<comment type="caution">
    <text evidence="1">The sequence shown here is derived from an EMBL/GenBank/DDBJ whole genome shotgun (WGS) entry which is preliminary data.</text>
</comment>
<evidence type="ECO:0000313" key="2">
    <source>
        <dbReference type="Proteomes" id="UP001304895"/>
    </source>
</evidence>
<dbReference type="Proteomes" id="UP001304895">
    <property type="component" value="Unassembled WGS sequence"/>
</dbReference>
<organism evidence="1 2">
    <name type="scientific">Trichocladium antarcticum</name>
    <dbReference type="NCBI Taxonomy" id="1450529"/>
    <lineage>
        <taxon>Eukaryota</taxon>
        <taxon>Fungi</taxon>
        <taxon>Dikarya</taxon>
        <taxon>Ascomycota</taxon>
        <taxon>Pezizomycotina</taxon>
        <taxon>Sordariomycetes</taxon>
        <taxon>Sordariomycetidae</taxon>
        <taxon>Sordariales</taxon>
        <taxon>Chaetomiaceae</taxon>
        <taxon>Trichocladium</taxon>
    </lineage>
</organism>
<sequence length="169" mass="18269">MHCSDTGTVPSALHSRVRSCPTGFGTTIDLMDQSCNASQWTMGDSARACLYYPRSLPSDPRPRRGSRRRSLSSVLCSLSSQTPLSPSMVFSDSVSSRTTAHRLTLDSPIPILRHPRSPAIPIDSSPPCLFLFSSAPPAVPPPTLGIATLAIIHYRNGKSRQRNQLLGTP</sequence>
<dbReference type="AlphaFoldDB" id="A0AAN6ZHT8"/>
<keyword evidence="2" id="KW-1185">Reference proteome</keyword>
<gene>
    <name evidence="1" type="ORF">BT67DRAFT_131142</name>
</gene>